<reference evidence="3 4" key="1">
    <citation type="submission" date="2011-01" db="EMBL/GenBank/DDBJ databases">
        <title>Complete sequence of Shewanella putrefaciens 200.</title>
        <authorList>
            <consortium name="US DOE Joint Genome Institute"/>
            <person name="Lucas S."/>
            <person name="Copeland A."/>
            <person name="Lapidus A."/>
            <person name="Cheng J.-F."/>
            <person name="Bruce D."/>
            <person name="Goodwin L."/>
            <person name="Pitluck S."/>
            <person name="Munk A.C."/>
            <person name="Detter J.C."/>
            <person name="Han C."/>
            <person name="Tapia R."/>
            <person name="Land M."/>
            <person name="Hauser L."/>
            <person name="Chang Y.-J."/>
            <person name="Jeffries C."/>
            <person name="Kyrpides N."/>
            <person name="Ivanova N."/>
            <person name="Mikhailova N."/>
            <person name="Kolker E."/>
            <person name="Lawrence C."/>
            <person name="McCue L.A."/>
            <person name="DiChristina T."/>
            <person name="Nealson K."/>
            <person name="Fredrickson J.K."/>
            <person name="Woyke T."/>
        </authorList>
    </citation>
    <scope>NUCLEOTIDE SEQUENCE [LARGE SCALE GENOMIC DNA]</scope>
    <source>
        <strain evidence="3 4">200</strain>
    </source>
</reference>
<evidence type="ECO:0000313" key="4">
    <source>
        <dbReference type="Proteomes" id="UP000008209"/>
    </source>
</evidence>
<organism evidence="3 4">
    <name type="scientific">Shewanella putrefaciens (strain 200)</name>
    <dbReference type="NCBI Taxonomy" id="399804"/>
    <lineage>
        <taxon>Bacteria</taxon>
        <taxon>Pseudomonadati</taxon>
        <taxon>Pseudomonadota</taxon>
        <taxon>Gammaproteobacteria</taxon>
        <taxon>Alteromonadales</taxon>
        <taxon>Shewanellaceae</taxon>
        <taxon>Shewanella</taxon>
    </lineage>
</organism>
<dbReference type="EMBL" id="CP002457">
    <property type="protein sequence ID" value="ADV56334.1"/>
    <property type="molecule type" value="Genomic_DNA"/>
</dbReference>
<feature type="region of interest" description="Disordered" evidence="1">
    <location>
        <begin position="155"/>
        <end position="176"/>
    </location>
</feature>
<dbReference type="KEGG" id="shp:Sput200_3715"/>
<accession>E6XHQ9</accession>
<proteinExistence type="predicted"/>
<dbReference type="EMBL" id="CP002457">
    <property type="protein sequence ID" value="ADV56094.1"/>
    <property type="molecule type" value="Genomic_DNA"/>
</dbReference>
<dbReference type="Proteomes" id="UP000008209">
    <property type="component" value="Chromosome"/>
</dbReference>
<dbReference type="AlphaFoldDB" id="E6XHQ9"/>
<evidence type="ECO:0000313" key="2">
    <source>
        <dbReference type="EMBL" id="ADV56094.1"/>
    </source>
</evidence>
<dbReference type="PATRIC" id="fig|399804.5.peg.3846"/>
<dbReference type="KEGG" id="shp:Sput200_3975"/>
<gene>
    <name evidence="2" type="ordered locus">Sput200_3715</name>
    <name evidence="3" type="ordered locus">Sput200_3975</name>
</gene>
<dbReference type="OrthoDB" id="6872885at2"/>
<evidence type="ECO:0000313" key="3">
    <source>
        <dbReference type="EMBL" id="ADV56334.1"/>
    </source>
</evidence>
<name>E6XHQ9_SHEP2</name>
<evidence type="ECO:0000256" key="1">
    <source>
        <dbReference type="SAM" id="MobiDB-lite"/>
    </source>
</evidence>
<sequence length="176" mass="19485">MKLCRCPVCHSNIHLDALVNDDAARELLATLAPMDGATGRILMNYIGLFRPVKSDLSFNRALTLVNDTLALTSNRDWLRAALEETVIKLRAARIDGQSRPLTNHNYLKKVLESISQHAITPVAAPTANAKPSIEITSYGRPESLAETKAKFDEQMARFKANAKKSKPMDRRGNDEA</sequence>
<protein>
    <submittedName>
        <fullName evidence="3">Uncharacterized protein</fullName>
    </submittedName>
</protein>
<feature type="compositionally biased region" description="Basic and acidic residues" evidence="1">
    <location>
        <begin position="166"/>
        <end position="176"/>
    </location>
</feature>
<dbReference type="HOGENOM" id="CLU_125423_0_0_6"/>